<dbReference type="PANTHER" id="PTHR36766">
    <property type="entry name" value="PLANT BROAD-SPECTRUM MILDEW RESISTANCE PROTEIN RPW8"/>
    <property type="match status" value="1"/>
</dbReference>
<gene>
    <name evidence="2" type="ORF">G4Y79_04655</name>
</gene>
<organism evidence="2 3">
    <name type="scientific">Phototrophicus methaneseepsis</name>
    <dbReference type="NCBI Taxonomy" id="2710758"/>
    <lineage>
        <taxon>Bacteria</taxon>
        <taxon>Bacillati</taxon>
        <taxon>Chloroflexota</taxon>
        <taxon>Candidatus Thermofontia</taxon>
        <taxon>Phototrophicales</taxon>
        <taxon>Phototrophicaceae</taxon>
        <taxon>Phototrophicus</taxon>
    </lineage>
</organism>
<evidence type="ECO:0000259" key="1">
    <source>
        <dbReference type="Pfam" id="PF00931"/>
    </source>
</evidence>
<dbReference type="EMBL" id="CP062983">
    <property type="protein sequence ID" value="QPC83677.1"/>
    <property type="molecule type" value="Genomic_DNA"/>
</dbReference>
<dbReference type="KEGG" id="pmet:G4Y79_04655"/>
<sequence>MCSLVPPVLLIGRDVLYERMVHQLLSPQPQARLPIVICGMGGVGKSAFAASVMNDSRIQQHFEASIFCASLGKHPDILDFLKCWAAQCGIEVKEPTEARTLFLRLNAYFAKRSVLFIIDDIWEVDHASFFLLGGYDCCFIITTRLPSIANHLAARQADIIPLSLLNAPESHTLLQALTQQPYFGEIEGLPLLIQTLAILLNQPHSLVSDQEKLSLFHQILSAKPPLNYALPANETINNVADLLRRSFQDVPTQKLTYLKQLSQTVHATTVFHLNTLQALWHQEDAKSLVREFVNYGILEPLGQEKFYFSLLMKAFIDLHL</sequence>
<reference evidence="2 3" key="1">
    <citation type="submission" date="2020-02" db="EMBL/GenBank/DDBJ databases">
        <authorList>
            <person name="Zheng R.K."/>
            <person name="Sun C.M."/>
        </authorList>
    </citation>
    <scope>NUCLEOTIDE SEQUENCE [LARGE SCALE GENOMIC DNA]</scope>
    <source>
        <strain evidence="3">rifampicinis</strain>
    </source>
</reference>
<dbReference type="AlphaFoldDB" id="A0A7S8EB11"/>
<feature type="domain" description="NB-ARC" evidence="1">
    <location>
        <begin position="18"/>
        <end position="177"/>
    </location>
</feature>
<dbReference type="Gene3D" id="3.40.50.300">
    <property type="entry name" value="P-loop containing nucleotide triphosphate hydrolases"/>
    <property type="match status" value="1"/>
</dbReference>
<dbReference type="Pfam" id="PF00931">
    <property type="entry name" value="NB-ARC"/>
    <property type="match status" value="1"/>
</dbReference>
<evidence type="ECO:0000313" key="2">
    <source>
        <dbReference type="EMBL" id="QPC83677.1"/>
    </source>
</evidence>
<name>A0A7S8EB11_9CHLR</name>
<dbReference type="InterPro" id="IPR002182">
    <property type="entry name" value="NB-ARC"/>
</dbReference>
<dbReference type="PRINTS" id="PR00364">
    <property type="entry name" value="DISEASERSIST"/>
</dbReference>
<evidence type="ECO:0000313" key="3">
    <source>
        <dbReference type="Proteomes" id="UP000594468"/>
    </source>
</evidence>
<protein>
    <recommendedName>
        <fullName evidence="1">NB-ARC domain-containing protein</fullName>
    </recommendedName>
</protein>
<dbReference type="Proteomes" id="UP000594468">
    <property type="component" value="Chromosome"/>
</dbReference>
<dbReference type="SUPFAM" id="SSF52540">
    <property type="entry name" value="P-loop containing nucleoside triphosphate hydrolases"/>
    <property type="match status" value="1"/>
</dbReference>
<dbReference type="InterPro" id="IPR027417">
    <property type="entry name" value="P-loop_NTPase"/>
</dbReference>
<accession>A0A7S8EB11</accession>
<proteinExistence type="predicted"/>
<dbReference type="GO" id="GO:0043531">
    <property type="term" value="F:ADP binding"/>
    <property type="evidence" value="ECO:0007669"/>
    <property type="project" value="InterPro"/>
</dbReference>
<keyword evidence="3" id="KW-1185">Reference proteome</keyword>
<dbReference type="RefSeq" id="WP_195171741.1">
    <property type="nucleotide sequence ID" value="NZ_CP062983.1"/>
</dbReference>
<dbReference type="PANTHER" id="PTHR36766:SF30">
    <property type="entry name" value="TIR-NBS TYPE DISEASE RESISTANCE PROTEIN-RELATED"/>
    <property type="match status" value="1"/>
</dbReference>